<organism evidence="2 3">
    <name type="scientific">Neiella marina</name>
    <dbReference type="NCBI Taxonomy" id="508461"/>
    <lineage>
        <taxon>Bacteria</taxon>
        <taxon>Pseudomonadati</taxon>
        <taxon>Pseudomonadota</taxon>
        <taxon>Gammaproteobacteria</taxon>
        <taxon>Alteromonadales</taxon>
        <taxon>Echinimonadaceae</taxon>
        <taxon>Neiella</taxon>
    </lineage>
</organism>
<sequence>MKNKILAAALIAAFPSLAQADTFAGIYAGVQYWDMDAQGEFGTSSSTQEYDLSDEGKASIWLAVEHPVPLLPNLKLRYNQMDTDGFADVEDFEFGGITYNGESTLDAELDHADIIMYYELFDNPLTSLDVGLNLKYGDYKVTVVGEVEVDDTTVTATSKESYKGVIPMLYGATELGIPGTGFSIYGEANWIGVGDYSAYDVQVGTQYLLIDNLAVEAAIQLGYRKVKFDLDDVDDLTIDAEFDGIYGGVQVHF</sequence>
<gene>
    <name evidence="2" type="ORF">GCM10011369_23790</name>
</gene>
<feature type="chain" id="PRO_5035326170" evidence="1">
    <location>
        <begin position="21"/>
        <end position="253"/>
    </location>
</feature>
<keyword evidence="1" id="KW-0732">Signal</keyword>
<keyword evidence="3" id="KW-1185">Reference proteome</keyword>
<evidence type="ECO:0000313" key="3">
    <source>
        <dbReference type="Proteomes" id="UP000619743"/>
    </source>
</evidence>
<evidence type="ECO:0000313" key="2">
    <source>
        <dbReference type="EMBL" id="GGA81061.1"/>
    </source>
</evidence>
<protein>
    <submittedName>
        <fullName evidence="2">Outer membrane protein</fullName>
    </submittedName>
</protein>
<name>A0A8J2U5W8_9GAMM</name>
<dbReference type="OrthoDB" id="6708408at2"/>
<evidence type="ECO:0000256" key="1">
    <source>
        <dbReference type="SAM" id="SignalP"/>
    </source>
</evidence>
<dbReference type="AlphaFoldDB" id="A0A8J2U5W8"/>
<accession>A0A8J2U5W8</accession>
<dbReference type="RefSeq" id="WP_087506475.1">
    <property type="nucleotide sequence ID" value="NZ_BMDX01000011.1"/>
</dbReference>
<reference evidence="3" key="1">
    <citation type="journal article" date="2019" name="Int. J. Syst. Evol. Microbiol.">
        <title>The Global Catalogue of Microorganisms (GCM) 10K type strain sequencing project: providing services to taxonomists for standard genome sequencing and annotation.</title>
        <authorList>
            <consortium name="The Broad Institute Genomics Platform"/>
            <consortium name="The Broad Institute Genome Sequencing Center for Infectious Disease"/>
            <person name="Wu L."/>
            <person name="Ma J."/>
        </authorList>
    </citation>
    <scope>NUCLEOTIDE SEQUENCE [LARGE SCALE GENOMIC DNA]</scope>
    <source>
        <strain evidence="3">CGMCC 1.10130</strain>
    </source>
</reference>
<dbReference type="InterPro" id="IPR026387">
    <property type="entry name" value="OMP_w_GlyGly"/>
</dbReference>
<proteinExistence type="predicted"/>
<dbReference type="NCBIfam" id="TIGR04219">
    <property type="entry name" value="OMP_w_GlyGly"/>
    <property type="match status" value="1"/>
</dbReference>
<comment type="caution">
    <text evidence="2">The sequence shown here is derived from an EMBL/GenBank/DDBJ whole genome shotgun (WGS) entry which is preliminary data.</text>
</comment>
<dbReference type="EMBL" id="BMDX01000011">
    <property type="protein sequence ID" value="GGA81061.1"/>
    <property type="molecule type" value="Genomic_DNA"/>
</dbReference>
<dbReference type="Proteomes" id="UP000619743">
    <property type="component" value="Unassembled WGS sequence"/>
</dbReference>
<feature type="signal peptide" evidence="1">
    <location>
        <begin position="1"/>
        <end position="20"/>
    </location>
</feature>